<dbReference type="InterPro" id="IPR000073">
    <property type="entry name" value="AB_hydrolase_1"/>
</dbReference>
<comment type="caution">
    <text evidence="3">The sequence shown here is derived from an EMBL/GenBank/DDBJ whole genome shotgun (WGS) entry which is preliminary data.</text>
</comment>
<dbReference type="Pfam" id="PF12697">
    <property type="entry name" value="Abhydrolase_6"/>
    <property type="match status" value="1"/>
</dbReference>
<dbReference type="EMBL" id="QWDN01000009">
    <property type="protein sequence ID" value="TEB42331.1"/>
    <property type="molecule type" value="Genomic_DNA"/>
</dbReference>
<sequence>MYRSNTKTIVFISGAFVSHHYWEQWIVFFESKGYKAVAPPWLHKNDTAENLRKQNLNSKTGAIRLSELLCYYKEIIEILPEKPILIGHSYGGLIVQLLIQQDLASAGICINSFPPAGCTVSKCSFYKNIFRFSYSLFSDKKTFFLSFKKWQHVYFNTNSAEKQKTTYEKFLIPESKRAFRDLFLENTTINFKRKHVPLFFISASEDKIISSKLVYWNFRKYKNFHSLTCYREVRNKSHFVILDCQWEETAQHSSQWLKKIFS</sequence>
<keyword evidence="4" id="KW-1185">Reference proteome</keyword>
<reference evidence="3 5" key="2">
    <citation type="journal article" date="2018" name="Syst. Appl. Microbiol.">
        <title>Flavobacterium circumlabens sp. nov. and Flavobacterium cupreum sp. nov., two psychrotrophic species isolated from Antarctic environmental samples.</title>
        <authorList>
            <person name="Kralova S."/>
            <person name="Busse H.J."/>
            <person name="Svec P."/>
            <person name="Maslanova I."/>
            <person name="Stankova E."/>
            <person name="Bartak M."/>
            <person name="Sedlacek I."/>
        </authorList>
    </citation>
    <scope>NUCLEOTIDE SEQUENCE [LARGE SCALE GENOMIC DNA]</scope>
    <source>
        <strain evidence="3 5">CCM 8828</strain>
    </source>
</reference>
<dbReference type="EMBL" id="SLWA01000009">
    <property type="protein sequence ID" value="TCN53121.1"/>
    <property type="molecule type" value="Genomic_DNA"/>
</dbReference>
<evidence type="ECO:0000313" key="5">
    <source>
        <dbReference type="Proteomes" id="UP000298340"/>
    </source>
</evidence>
<reference evidence="2 4" key="1">
    <citation type="journal article" date="2015" name="Stand. Genomic Sci.">
        <title>Genomic Encyclopedia of Bacterial and Archaeal Type Strains, Phase III: the genomes of soil and plant-associated and newly described type strains.</title>
        <authorList>
            <person name="Whitman W.B."/>
            <person name="Woyke T."/>
            <person name="Klenk H.P."/>
            <person name="Zhou Y."/>
            <person name="Lilburn T.G."/>
            <person name="Beck B.J."/>
            <person name="De Vos P."/>
            <person name="Vandamme P."/>
            <person name="Eisen J.A."/>
            <person name="Garrity G."/>
            <person name="Hugenholtz P."/>
            <person name="Kyrpides N.C."/>
        </authorList>
    </citation>
    <scope>NUCLEOTIDE SEQUENCE [LARGE SCALE GENOMIC DNA]</scope>
    <source>
        <strain evidence="2 4">P5626</strain>
    </source>
</reference>
<feature type="domain" description="AB hydrolase-1" evidence="1">
    <location>
        <begin position="9"/>
        <end position="251"/>
    </location>
</feature>
<dbReference type="GO" id="GO:0016787">
    <property type="term" value="F:hydrolase activity"/>
    <property type="evidence" value="ECO:0007669"/>
    <property type="project" value="UniProtKB-KW"/>
</dbReference>
<evidence type="ECO:0000313" key="4">
    <source>
        <dbReference type="Proteomes" id="UP000295270"/>
    </source>
</evidence>
<dbReference type="RefSeq" id="WP_132037525.1">
    <property type="nucleotide sequence ID" value="NZ_QWDN01000009.1"/>
</dbReference>
<dbReference type="AlphaFoldDB" id="A0A4Y7U7X9"/>
<evidence type="ECO:0000259" key="1">
    <source>
        <dbReference type="Pfam" id="PF12697"/>
    </source>
</evidence>
<proteinExistence type="predicted"/>
<accession>A0A4Y7U7X9</accession>
<evidence type="ECO:0000313" key="3">
    <source>
        <dbReference type="EMBL" id="TEB42331.1"/>
    </source>
</evidence>
<dbReference type="Proteomes" id="UP000295270">
    <property type="component" value="Unassembled WGS sequence"/>
</dbReference>
<dbReference type="Proteomes" id="UP000298340">
    <property type="component" value="Unassembled WGS sequence"/>
</dbReference>
<evidence type="ECO:0000313" key="2">
    <source>
        <dbReference type="EMBL" id="TCN53121.1"/>
    </source>
</evidence>
<gene>
    <name evidence="3" type="ORF">D0809_20760</name>
    <name evidence="2" type="ORF">EV142_109104</name>
</gene>
<dbReference type="SUPFAM" id="SSF53474">
    <property type="entry name" value="alpha/beta-Hydrolases"/>
    <property type="match status" value="1"/>
</dbReference>
<organism evidence="3 5">
    <name type="scientific">Flavobacterium circumlabens</name>
    <dbReference type="NCBI Taxonomy" id="2133765"/>
    <lineage>
        <taxon>Bacteria</taxon>
        <taxon>Pseudomonadati</taxon>
        <taxon>Bacteroidota</taxon>
        <taxon>Flavobacteriia</taxon>
        <taxon>Flavobacteriales</taxon>
        <taxon>Flavobacteriaceae</taxon>
        <taxon>Flavobacterium</taxon>
    </lineage>
</organism>
<dbReference type="InterPro" id="IPR029058">
    <property type="entry name" value="AB_hydrolase_fold"/>
</dbReference>
<name>A0A4Y7U7X9_9FLAO</name>
<keyword evidence="3" id="KW-0378">Hydrolase</keyword>
<dbReference type="OrthoDB" id="9814966at2"/>
<reference evidence="2" key="3">
    <citation type="submission" date="2019-03" db="EMBL/GenBank/DDBJ databases">
        <authorList>
            <person name="Whitman W."/>
            <person name="Huntemann M."/>
            <person name="Clum A."/>
            <person name="Pillay M."/>
            <person name="Palaniappan K."/>
            <person name="Varghese N."/>
            <person name="Mikhailova N."/>
            <person name="Stamatis D."/>
            <person name="Reddy T."/>
            <person name="Daum C."/>
            <person name="Shapiro N."/>
            <person name="Ivanova N."/>
            <person name="Kyrpides N."/>
            <person name="Woyke T."/>
        </authorList>
    </citation>
    <scope>NUCLEOTIDE SEQUENCE</scope>
    <source>
        <strain evidence="2">P5626</strain>
    </source>
</reference>
<dbReference type="Gene3D" id="3.40.50.1820">
    <property type="entry name" value="alpha/beta hydrolase"/>
    <property type="match status" value="1"/>
</dbReference>
<protein>
    <submittedName>
        <fullName evidence="3">Alpha/beta hydrolase</fullName>
    </submittedName>
    <submittedName>
        <fullName evidence="2">Pimeloyl-ACP methyl ester carboxylesterase</fullName>
    </submittedName>
</protein>